<accession>A0A9X2RD35</accession>
<evidence type="ECO:0000313" key="2">
    <source>
        <dbReference type="Proteomes" id="UP001155280"/>
    </source>
</evidence>
<evidence type="ECO:0000313" key="1">
    <source>
        <dbReference type="EMBL" id="MCP9201130.1"/>
    </source>
</evidence>
<reference evidence="1" key="1">
    <citation type="submission" date="2022-07" db="EMBL/GenBank/DDBJ databases">
        <title>Gramela sediminis sp. nov., isolated from deep-sea sediment of the Indian Ocean.</title>
        <authorList>
            <person name="Shi H."/>
        </authorList>
    </citation>
    <scope>NUCLEOTIDE SEQUENCE</scope>
    <source>
        <strain evidence="1">GC03-9</strain>
    </source>
</reference>
<sequence>MKKIIYLMALVVGLSGCSVESIDSGEEIISADARGGNNPQTQEEEENDVPVLFSPNETCAGEVTEFCLSFPQATAGRNNKESQVLIDVKVMGDNPETEEIEEDYYEELFRGKGDTQACFEYTFEIGTYDIRYMVAGESKWTEDSIIVSSCSDCTNEMTADLTCDETRVLNISFTAEEAGPIVIQGGLTNGTTILVKESNVLNENSTHQSVINSNANVTRWVGDVDACEEVTVQIEFTGGNGVGDWTAERGEELLGITPEISCQEE</sequence>
<name>A0A9X2RD35_9FLAO</name>
<comment type="caution">
    <text evidence="1">The sequence shown here is derived from an EMBL/GenBank/DDBJ whole genome shotgun (WGS) entry which is preliminary data.</text>
</comment>
<dbReference type="RefSeq" id="WP_241552805.1">
    <property type="nucleotide sequence ID" value="NZ_JANCNS010000003.1"/>
</dbReference>
<protein>
    <recommendedName>
        <fullName evidence="3">Lipoprotein</fullName>
    </recommendedName>
</protein>
<proteinExistence type="predicted"/>
<organism evidence="1 2">
    <name type="scientific">Christiangramia oceanisediminis</name>
    <dbReference type="NCBI Taxonomy" id="2920386"/>
    <lineage>
        <taxon>Bacteria</taxon>
        <taxon>Pseudomonadati</taxon>
        <taxon>Bacteroidota</taxon>
        <taxon>Flavobacteriia</taxon>
        <taxon>Flavobacteriales</taxon>
        <taxon>Flavobacteriaceae</taxon>
        <taxon>Christiangramia</taxon>
    </lineage>
</organism>
<dbReference type="Proteomes" id="UP001155280">
    <property type="component" value="Unassembled WGS sequence"/>
</dbReference>
<dbReference type="EMBL" id="JANCNS010000003">
    <property type="protein sequence ID" value="MCP9201130.1"/>
    <property type="molecule type" value="Genomic_DNA"/>
</dbReference>
<dbReference type="AlphaFoldDB" id="A0A9X2RD35"/>
<gene>
    <name evidence="1" type="ORF">MKO06_14525</name>
</gene>
<dbReference type="PROSITE" id="PS51257">
    <property type="entry name" value="PROKAR_LIPOPROTEIN"/>
    <property type="match status" value="1"/>
</dbReference>
<evidence type="ECO:0008006" key="3">
    <source>
        <dbReference type="Google" id="ProtNLM"/>
    </source>
</evidence>
<keyword evidence="2" id="KW-1185">Reference proteome</keyword>